<reference evidence="3" key="1">
    <citation type="journal article" date="2015" name="PLoS ONE">
        <title>Comprehensive Evaluation of Toxoplasma gondii VEG and Neospora caninum LIV Genomes with Tachyzoite Stage Transcriptome and Proteome Defines Novel Transcript Features.</title>
        <authorList>
            <person name="Ramaprasad A."/>
            <person name="Mourier T."/>
            <person name="Naeem R."/>
            <person name="Malas T.B."/>
            <person name="Moussa E."/>
            <person name="Panigrahi A."/>
            <person name="Vermont S.J."/>
            <person name="Otto T.D."/>
            <person name="Wastling J."/>
            <person name="Pain A."/>
        </authorList>
    </citation>
    <scope>NUCLEOTIDE SEQUENCE</scope>
    <source>
        <strain evidence="3">Liverpool</strain>
    </source>
</reference>
<dbReference type="AlphaFoldDB" id="A0A0F7URH7"/>
<keyword evidence="2" id="KW-0732">Signal</keyword>
<evidence type="ECO:0000313" key="3">
    <source>
        <dbReference type="EMBL" id="CEL71075.1"/>
    </source>
</evidence>
<feature type="region of interest" description="Disordered" evidence="1">
    <location>
        <begin position="142"/>
        <end position="280"/>
    </location>
</feature>
<name>A0A0F7URH7_NEOCL</name>
<accession>A0A0F7URH7</accession>
<feature type="chain" id="PRO_5002523284" evidence="2">
    <location>
        <begin position="22"/>
        <end position="354"/>
    </location>
</feature>
<feature type="compositionally biased region" description="Pro residues" evidence="1">
    <location>
        <begin position="225"/>
        <end position="236"/>
    </location>
</feature>
<proteinExistence type="predicted"/>
<evidence type="ECO:0000256" key="1">
    <source>
        <dbReference type="SAM" id="MobiDB-lite"/>
    </source>
</evidence>
<organism evidence="3">
    <name type="scientific">Neospora caninum (strain Liverpool)</name>
    <dbReference type="NCBI Taxonomy" id="572307"/>
    <lineage>
        <taxon>Eukaryota</taxon>
        <taxon>Sar</taxon>
        <taxon>Alveolata</taxon>
        <taxon>Apicomplexa</taxon>
        <taxon>Conoidasida</taxon>
        <taxon>Coccidia</taxon>
        <taxon>Eucoccidiorida</taxon>
        <taxon>Eimeriorina</taxon>
        <taxon>Sarcocystidae</taxon>
        <taxon>Neospora</taxon>
    </lineage>
</organism>
<feature type="compositionally biased region" description="Acidic residues" evidence="1">
    <location>
        <begin position="243"/>
        <end position="255"/>
    </location>
</feature>
<sequence>MTRIFRVAFAAFSVLATLASAHFEFENVRSHHAQSLVAGTGSLVAGVGRRPGGRRVWEAEANAEQKLLEKELGKMTALARELQMVLNTAQWSPPEWHGINLGLVMKNQRDFEKALKDIQEAAAEERRRIIRDVAASNVADCPECRAVPPPEVVGTSAEEAPDAEVPQEEVRPEEVVPSVPEEASEEETPEQTPAPGEEGPPEEVEPSIPQDEETKEARAQTPASNKPPPLSPPQEVPPATAEEAPEETSTPEEEAPLPQPQPKVPGASPIEGPVTPELTPREKVCSEPLYRFSAKRFGLVLCAGNPQAKGGGGRKVQAEPVVSGHLCKLHLPGCKNTLSGYGSTCSLSFPLPRR</sequence>
<feature type="signal peptide" evidence="2">
    <location>
        <begin position="1"/>
        <end position="21"/>
    </location>
</feature>
<dbReference type="EMBL" id="LN714487">
    <property type="protein sequence ID" value="CEL71075.1"/>
    <property type="molecule type" value="Genomic_DNA"/>
</dbReference>
<protein>
    <submittedName>
        <fullName evidence="3">Uncharacterized protein</fullName>
    </submittedName>
</protein>
<feature type="compositionally biased region" description="Acidic residues" evidence="1">
    <location>
        <begin position="199"/>
        <end position="214"/>
    </location>
</feature>
<gene>
    <name evidence="3" type="ORF">BN1204_067390</name>
</gene>
<evidence type="ECO:0000256" key="2">
    <source>
        <dbReference type="SAM" id="SignalP"/>
    </source>
</evidence>